<dbReference type="RefSeq" id="YP_010676739.1">
    <property type="nucleotide sequence ID" value="NC_071015.1"/>
</dbReference>
<proteinExistence type="predicted"/>
<sequence length="237" mass="27259">MSETTDVTFLNELVSDELKRLMHRFGNLLVHVSGEGKVDFRGATGDNCGWIGMSKTIISGDLGCMTPYSGFDTCALDVALDFLYNLDLAPHLNSSINEEFVPAPEEWRKFIDGIKVELKNLLEPNFKMRYTFTLYNDEEQKVPVATVRLEPLCNAFVIGEFNAAGKHEYLGVIEDYDQPKINHCWITVNGSTIDDIELKRIIHFRHRRYQPRKGDYLLYDAEKDVYIILPQEDYNIH</sequence>
<accession>A0AAE8BGH1</accession>
<keyword evidence="2" id="KW-1185">Reference proteome</keyword>
<evidence type="ECO:0000313" key="1">
    <source>
        <dbReference type="EMBL" id="QYN79927.1"/>
    </source>
</evidence>
<dbReference type="GeneID" id="77953104"/>
<protein>
    <submittedName>
        <fullName evidence="1">Uncharacterized protein</fullName>
    </submittedName>
</protein>
<evidence type="ECO:0000313" key="2">
    <source>
        <dbReference type="Proteomes" id="UP000828443"/>
    </source>
</evidence>
<name>A0AAE8BGH1_9CAUD</name>
<organism evidence="1 2">
    <name type="scientific">Kosakonia phage Kc263</name>
    <dbReference type="NCBI Taxonomy" id="2863194"/>
    <lineage>
        <taxon>Viruses</taxon>
        <taxon>Duplodnaviria</taxon>
        <taxon>Heunggongvirae</taxon>
        <taxon>Uroviricota</taxon>
        <taxon>Caudoviricetes</taxon>
        <taxon>Chimalliviridae</taxon>
        <taxon>Branisovskavirus</taxon>
        <taxon>Branisovskavirus Kc263</taxon>
    </lineage>
</organism>
<reference evidence="1" key="1">
    <citation type="journal article" date="2021" name="Viruses">
        <title>Novel Viruses That Lyse Plant and Human Strains of Kosakonia cowanii.</title>
        <authorList>
            <person name="Petrzik K."/>
            <person name="Brazdova S."/>
            <person name="Krawczyk K."/>
        </authorList>
    </citation>
    <scope>NUCLEOTIDE SEQUENCE</scope>
</reference>
<dbReference type="Proteomes" id="UP000828443">
    <property type="component" value="Segment"/>
</dbReference>
<dbReference type="KEGG" id="vg:77953104"/>
<dbReference type="EMBL" id="MZ348422">
    <property type="protein sequence ID" value="QYN79927.1"/>
    <property type="molecule type" value="Genomic_DNA"/>
</dbReference>